<reference evidence="2" key="1">
    <citation type="submission" date="2024-01" db="EMBL/GenBank/DDBJ databases">
        <authorList>
            <person name="Webb A."/>
        </authorList>
    </citation>
    <scope>NUCLEOTIDE SEQUENCE</scope>
    <source>
        <strain evidence="2">Pm1</strain>
    </source>
</reference>
<accession>A0AAV1TDM9</accession>
<dbReference type="AlphaFoldDB" id="A0AAV1TDM9"/>
<evidence type="ECO:0000256" key="1">
    <source>
        <dbReference type="SAM" id="Phobius"/>
    </source>
</evidence>
<evidence type="ECO:0000313" key="2">
    <source>
        <dbReference type="EMBL" id="CAK7910795.1"/>
    </source>
</evidence>
<comment type="caution">
    <text evidence="2">The sequence shown here is derived from an EMBL/GenBank/DDBJ whole genome shotgun (WGS) entry which is preliminary data.</text>
</comment>
<feature type="transmembrane region" description="Helical" evidence="1">
    <location>
        <begin position="39"/>
        <end position="58"/>
    </location>
</feature>
<protein>
    <submittedName>
        <fullName evidence="2">Uncharacterized protein</fullName>
    </submittedName>
</protein>
<dbReference type="EMBL" id="CAKLBY020000036">
    <property type="protein sequence ID" value="CAK7910795.1"/>
    <property type="molecule type" value="Genomic_DNA"/>
</dbReference>
<gene>
    <name evidence="2" type="ORF">PM001_LOCUS4229</name>
</gene>
<keyword evidence="1" id="KW-0812">Transmembrane</keyword>
<proteinExistence type="predicted"/>
<feature type="transmembrane region" description="Helical" evidence="1">
    <location>
        <begin position="103"/>
        <end position="133"/>
    </location>
</feature>
<evidence type="ECO:0000313" key="3">
    <source>
        <dbReference type="Proteomes" id="UP001162060"/>
    </source>
</evidence>
<keyword evidence="1" id="KW-0472">Membrane</keyword>
<dbReference type="Proteomes" id="UP001162060">
    <property type="component" value="Unassembled WGS sequence"/>
</dbReference>
<keyword evidence="1" id="KW-1133">Transmembrane helix</keyword>
<organism evidence="2 3">
    <name type="scientific">Peronospora matthiolae</name>
    <dbReference type="NCBI Taxonomy" id="2874970"/>
    <lineage>
        <taxon>Eukaryota</taxon>
        <taxon>Sar</taxon>
        <taxon>Stramenopiles</taxon>
        <taxon>Oomycota</taxon>
        <taxon>Peronosporomycetes</taxon>
        <taxon>Peronosporales</taxon>
        <taxon>Peronosporaceae</taxon>
        <taxon>Peronospora</taxon>
    </lineage>
</organism>
<sequence length="396" mass="44601">MRPLYPGGPGFGFPGPSGLDWPHAHGLQDDVTLSMARDLRLFSCYFVVAESLATFLGYRIAQHCIRGCRVYFLSPSQRMWIGFVYCWLKIRLIDYAFHGTAYYTLTLLIMAVYFVYALLAFGFHFGPLQFLFFDYMPRSKMTQSVIYKLALLCQQVSIRLEFYVLQQLICCPPLETRDRDAMTSSAISTHPLDPLDAKSLSGRLQPVEFSRVTSFFGREVDVNIKHWNTSMCQQWAMALSSAARSNALRVQTKCADVALSDSVFECRFMFVMQHDGMLLGFFMTSPTATLMMKFRDGKVVPFELLQRFNCSSRSAIATTQPVFLYAESPRLVGRATMAQKDAVYRLLVQLNSAHGCTADVSLRALRGENFMGAGIGRVVAKKVRATPGSFSRLDAC</sequence>
<name>A0AAV1TDM9_9STRA</name>